<reference evidence="2 3" key="1">
    <citation type="journal article" date="2020" name="BMC Genomics">
        <title>Intraspecific diversification of the crop wild relative Brassica cretica Lam. using demographic model selection.</title>
        <authorList>
            <person name="Kioukis A."/>
            <person name="Michalopoulou V.A."/>
            <person name="Briers L."/>
            <person name="Pirintsos S."/>
            <person name="Studholme D.J."/>
            <person name="Pavlidis P."/>
            <person name="Sarris P.F."/>
        </authorList>
    </citation>
    <scope>NUCLEOTIDE SEQUENCE [LARGE SCALE GENOMIC DNA]</scope>
    <source>
        <strain evidence="3">cv. PFS-1207/04</strain>
    </source>
</reference>
<evidence type="ECO:0000313" key="3">
    <source>
        <dbReference type="Proteomes" id="UP000266723"/>
    </source>
</evidence>
<accession>A0ABQ7F5Q8</accession>
<organism evidence="2 3">
    <name type="scientific">Brassica cretica</name>
    <name type="common">Mustard</name>
    <dbReference type="NCBI Taxonomy" id="69181"/>
    <lineage>
        <taxon>Eukaryota</taxon>
        <taxon>Viridiplantae</taxon>
        <taxon>Streptophyta</taxon>
        <taxon>Embryophyta</taxon>
        <taxon>Tracheophyta</taxon>
        <taxon>Spermatophyta</taxon>
        <taxon>Magnoliopsida</taxon>
        <taxon>eudicotyledons</taxon>
        <taxon>Gunneridae</taxon>
        <taxon>Pentapetalae</taxon>
        <taxon>rosids</taxon>
        <taxon>malvids</taxon>
        <taxon>Brassicales</taxon>
        <taxon>Brassicaceae</taxon>
        <taxon>Brassiceae</taxon>
        <taxon>Brassica</taxon>
    </lineage>
</organism>
<feature type="region of interest" description="Disordered" evidence="1">
    <location>
        <begin position="77"/>
        <end position="104"/>
    </location>
</feature>
<dbReference type="Proteomes" id="UP000266723">
    <property type="component" value="Unassembled WGS sequence"/>
</dbReference>
<evidence type="ECO:0000256" key="1">
    <source>
        <dbReference type="SAM" id="MobiDB-lite"/>
    </source>
</evidence>
<sequence length="104" mass="11329">MNNYSLRRPVARPNAYRRRWLSFLEAYTALASPIKLPGCGGFFSYVAPVKLPERGGSYRSMAVGYCTLSSLLGTMKDIRSKGGPGRFGDRGDEGEESMGSGVAR</sequence>
<protein>
    <submittedName>
        <fullName evidence="2">Uncharacterized protein</fullName>
    </submittedName>
</protein>
<evidence type="ECO:0000313" key="2">
    <source>
        <dbReference type="EMBL" id="KAF3610668.1"/>
    </source>
</evidence>
<name>A0ABQ7F5Q8_BRACR</name>
<comment type="caution">
    <text evidence="2">The sequence shown here is derived from an EMBL/GenBank/DDBJ whole genome shotgun (WGS) entry which is preliminary data.</text>
</comment>
<keyword evidence="3" id="KW-1185">Reference proteome</keyword>
<gene>
    <name evidence="2" type="ORF">DY000_02051222</name>
</gene>
<proteinExistence type="predicted"/>
<dbReference type="EMBL" id="QGKV02000297">
    <property type="protein sequence ID" value="KAF3610668.1"/>
    <property type="molecule type" value="Genomic_DNA"/>
</dbReference>